<dbReference type="EMBL" id="LNIX01000001">
    <property type="protein sequence ID" value="OXA62528.1"/>
    <property type="molecule type" value="Genomic_DNA"/>
</dbReference>
<dbReference type="EMBL" id="LNIX01000065">
    <property type="protein sequence ID" value="OXA37091.1"/>
    <property type="molecule type" value="Genomic_DNA"/>
</dbReference>
<feature type="transmembrane region" description="Helical" evidence="1">
    <location>
        <begin position="19"/>
        <end position="36"/>
    </location>
</feature>
<keyword evidence="1" id="KW-0472">Membrane</keyword>
<keyword evidence="4" id="KW-1185">Reference proteome</keyword>
<evidence type="ECO:0000313" key="4">
    <source>
        <dbReference type="Proteomes" id="UP000198287"/>
    </source>
</evidence>
<gene>
    <name evidence="3" type="ORF">Fcan01_01436</name>
    <name evidence="2" type="ORF">Fcan01_28135</name>
</gene>
<name>A0A226CXF6_FOLCA</name>
<comment type="caution">
    <text evidence="2">The sequence shown here is derived from an EMBL/GenBank/DDBJ whole genome shotgun (WGS) entry which is preliminary data.</text>
</comment>
<feature type="transmembrane region" description="Helical" evidence="1">
    <location>
        <begin position="112"/>
        <end position="131"/>
    </location>
</feature>
<keyword evidence="1" id="KW-1133">Transmembrane helix</keyword>
<evidence type="ECO:0000313" key="3">
    <source>
        <dbReference type="EMBL" id="OXA62528.1"/>
    </source>
</evidence>
<organism evidence="2 4">
    <name type="scientific">Folsomia candida</name>
    <name type="common">Springtail</name>
    <dbReference type="NCBI Taxonomy" id="158441"/>
    <lineage>
        <taxon>Eukaryota</taxon>
        <taxon>Metazoa</taxon>
        <taxon>Ecdysozoa</taxon>
        <taxon>Arthropoda</taxon>
        <taxon>Hexapoda</taxon>
        <taxon>Collembola</taxon>
        <taxon>Entomobryomorpha</taxon>
        <taxon>Isotomoidea</taxon>
        <taxon>Isotomidae</taxon>
        <taxon>Proisotominae</taxon>
        <taxon>Folsomia</taxon>
    </lineage>
</organism>
<evidence type="ECO:0000313" key="2">
    <source>
        <dbReference type="EMBL" id="OXA37091.1"/>
    </source>
</evidence>
<dbReference type="Proteomes" id="UP000198287">
    <property type="component" value="Unassembled WGS sequence"/>
</dbReference>
<feature type="transmembrane region" description="Helical" evidence="1">
    <location>
        <begin position="80"/>
        <end position="100"/>
    </location>
</feature>
<keyword evidence="1" id="KW-0812">Transmembrane</keyword>
<protein>
    <submittedName>
        <fullName evidence="2">Uncharacterized protein</fullName>
    </submittedName>
</protein>
<reference evidence="2 4" key="1">
    <citation type="submission" date="2015-12" db="EMBL/GenBank/DDBJ databases">
        <title>The genome of Folsomia candida.</title>
        <authorList>
            <person name="Faddeeva A."/>
            <person name="Derks M.F."/>
            <person name="Anvar Y."/>
            <person name="Smit S."/>
            <person name="Van Straalen N."/>
            <person name="Roelofs D."/>
        </authorList>
    </citation>
    <scope>NUCLEOTIDE SEQUENCE [LARGE SCALE GENOMIC DNA]</scope>
    <source>
        <strain evidence="2 4">VU population</strain>
        <tissue evidence="2">Whole body</tissue>
    </source>
</reference>
<proteinExistence type="predicted"/>
<feature type="transmembrane region" description="Helical" evidence="1">
    <location>
        <begin position="42"/>
        <end position="68"/>
    </location>
</feature>
<accession>A0A226CXF6</accession>
<sequence>MKLTFEVHFDSYTVQQMKFVTVVIGANIVTLIPFFWEGASSYTVLYFVVAVFLLIIDFTFLVGDAFIWKISSSDMKNMEIGLFTFGGLVHQLCSILMLALERGKSTDWNDNKHMSSLQIYVAVVAHGIYTLDRLSTGRPGVRSEESAVACSSSQRYRARNIDLLLIRLPSAPPTYSDAMQDPHSTIM</sequence>
<dbReference type="AlphaFoldDB" id="A0A226CXF6"/>
<evidence type="ECO:0000256" key="1">
    <source>
        <dbReference type="SAM" id="Phobius"/>
    </source>
</evidence>